<accession>M5EBI6</accession>
<evidence type="ECO:0000256" key="2">
    <source>
        <dbReference type="ARBA" id="ARBA00009136"/>
    </source>
</evidence>
<keyword evidence="12" id="KW-1185">Reference proteome</keyword>
<dbReference type="InterPro" id="IPR000626">
    <property type="entry name" value="Ubiquitin-like_dom"/>
</dbReference>
<comment type="function">
    <text evidence="1">Probable aspartic protease. May be involved in the regulation of exocytosis. Acts as a linker between the 19S proteasome and polyubiquitinated proteins via UBA domain interactions with ubiquitin for their subsequent degradation. Required for S-phase checkpoint control.</text>
</comment>
<dbReference type="GO" id="GO:0004190">
    <property type="term" value="F:aspartic-type endopeptidase activity"/>
    <property type="evidence" value="ECO:0007669"/>
    <property type="project" value="UniProtKB-KW"/>
</dbReference>
<dbReference type="InterPro" id="IPR057273">
    <property type="entry name" value="Ddi1/2_HDD"/>
</dbReference>
<dbReference type="GO" id="GO:0006508">
    <property type="term" value="P:proteolysis"/>
    <property type="evidence" value="ECO:0007669"/>
    <property type="project" value="UniProtKB-KW"/>
</dbReference>
<dbReference type="Pfam" id="PF00240">
    <property type="entry name" value="ubiquitin"/>
    <property type="match status" value="1"/>
</dbReference>
<evidence type="ECO:0000256" key="4">
    <source>
        <dbReference type="ARBA" id="ARBA00021491"/>
    </source>
</evidence>
<evidence type="ECO:0000313" key="12">
    <source>
        <dbReference type="Proteomes" id="UP000186303"/>
    </source>
</evidence>
<dbReference type="Gene3D" id="3.10.20.90">
    <property type="entry name" value="Phosphatidylinositol 3-kinase Catalytic Subunit, Chain A, domain 1"/>
    <property type="match status" value="1"/>
</dbReference>
<dbReference type="CDD" id="cd05479">
    <property type="entry name" value="RP_DDI"/>
    <property type="match status" value="1"/>
</dbReference>
<dbReference type="HOGENOM" id="CLU_020435_2_0_1"/>
<dbReference type="KEGG" id="msym:MSY001_2962"/>
<dbReference type="OrthoDB" id="1047367at2759"/>
<feature type="compositionally biased region" description="Low complexity" evidence="10">
    <location>
        <begin position="344"/>
        <end position="353"/>
    </location>
</feature>
<dbReference type="PANTHER" id="PTHR15397">
    <property type="entry name" value="SODIUM-GLUCOSE COTRANSPORTER REGULATORY PROTEIN -RELATED"/>
    <property type="match status" value="1"/>
</dbReference>
<dbReference type="AlphaFoldDB" id="M5EBI6"/>
<dbReference type="PROSITE" id="PS50053">
    <property type="entry name" value="UBIQUITIN_2"/>
    <property type="match status" value="1"/>
</dbReference>
<dbReference type="PANTHER" id="PTHR15397:SF3">
    <property type="entry name" value="DNA DAMAGE INDUCIBLE 1 HOMOLOG 2"/>
    <property type="match status" value="1"/>
</dbReference>
<sequence>MLSIIDAEGNTVPLDVDVSIELENLKALIEVDLSLPPEQQAVHFQGRELMNGQDTLESYGVKEGDLLVVLNKTSPKPSNTVPSLEASASDSSFAELVRMQLLRSPQSLQKLQRNNPALASALHSPTEFLRIVQEQQQSQMGFLNEHLALQNSDPFDVEAQKKIEEAIRQERVAENLEHAMEYSPESFGNVSMLYVSMKVNGHPVKAFVDSGAQATIISPECAEKCGIMRLLDTRFAGIAMGVGTAKILGRIHSAQIQLGPDLFLPCSFTVLEGRGVDLLFGLDMLKRYQASIDLKRNALVIQEREIEFLPEREIPKSFHEAHLNNENIMPPSSSSKSNFTTQTSPGSNLSSNGPPQPTKAPQSSTNENNNEKNCEPKIKTLINLGIPSNQAQKLLNQFKGNIDLAASFYFQN</sequence>
<dbReference type="OMA" id="LYTADPF"/>
<dbReference type="Proteomes" id="UP000186303">
    <property type="component" value="Chromosome 5"/>
</dbReference>
<dbReference type="RefSeq" id="XP_018741463.1">
    <property type="nucleotide sequence ID" value="XM_018884844.1"/>
</dbReference>
<protein>
    <recommendedName>
        <fullName evidence="4">DNA damage-inducible protein 1</fullName>
    </recommendedName>
</protein>
<evidence type="ECO:0000256" key="5">
    <source>
        <dbReference type="ARBA" id="ARBA00022448"/>
    </source>
</evidence>
<dbReference type="STRING" id="1230383.M5EBI6"/>
<evidence type="ECO:0000256" key="9">
    <source>
        <dbReference type="ARBA" id="ARBA00022927"/>
    </source>
</evidence>
<evidence type="ECO:0000256" key="1">
    <source>
        <dbReference type="ARBA" id="ARBA00003231"/>
    </source>
</evidence>
<keyword evidence="9" id="KW-0653">Protein transport</keyword>
<dbReference type="CDD" id="cd14310">
    <property type="entry name" value="UBA_cnDdi1_like"/>
    <property type="match status" value="1"/>
</dbReference>
<comment type="similarity">
    <text evidence="2">Belongs to the DDI1 family.</text>
</comment>
<dbReference type="CDD" id="cd01796">
    <property type="entry name" value="Ubl_Ddi1_like"/>
    <property type="match status" value="1"/>
</dbReference>
<evidence type="ECO:0000256" key="6">
    <source>
        <dbReference type="ARBA" id="ARBA00022670"/>
    </source>
</evidence>
<proteinExistence type="inferred from homology"/>
<evidence type="ECO:0000256" key="10">
    <source>
        <dbReference type="SAM" id="MobiDB-lite"/>
    </source>
</evidence>
<dbReference type="Pfam" id="PF09668">
    <property type="entry name" value="Asp_protease"/>
    <property type="match status" value="1"/>
</dbReference>
<dbReference type="InterPro" id="IPR029071">
    <property type="entry name" value="Ubiquitin-like_domsf"/>
</dbReference>
<dbReference type="EMBL" id="LT671825">
    <property type="protein sequence ID" value="SHO78879.1"/>
    <property type="molecule type" value="Genomic_DNA"/>
</dbReference>
<dbReference type="InterPro" id="IPR015940">
    <property type="entry name" value="UBA"/>
</dbReference>
<feature type="compositionally biased region" description="Polar residues" evidence="10">
    <location>
        <begin position="324"/>
        <end position="343"/>
    </location>
</feature>
<dbReference type="SUPFAM" id="SSF50630">
    <property type="entry name" value="Acid proteases"/>
    <property type="match status" value="1"/>
</dbReference>
<comment type="subunit">
    <text evidence="3">Binds ubiquitin and polyubiquitinated proteins.</text>
</comment>
<dbReference type="InterPro" id="IPR019103">
    <property type="entry name" value="Peptidase_aspartic_DDI1-type"/>
</dbReference>
<dbReference type="InterPro" id="IPR021109">
    <property type="entry name" value="Peptidase_aspartic_dom_sf"/>
</dbReference>
<reference evidence="12" key="1">
    <citation type="journal article" date="2017" name="Nucleic Acids Res.">
        <title>Proteogenomics produces comprehensive and highly accurate protein-coding gene annotation in a complete genome assembly of Malassezia sympodialis.</title>
        <authorList>
            <person name="Zhu Y."/>
            <person name="Engstroem P.G."/>
            <person name="Tellgren-Roth C."/>
            <person name="Baudo C.D."/>
            <person name="Kennell J.C."/>
            <person name="Sun S."/>
            <person name="Billmyre R.B."/>
            <person name="Schroeder M.S."/>
            <person name="Andersson A."/>
            <person name="Holm T."/>
            <person name="Sigurgeirsson B."/>
            <person name="Wu G."/>
            <person name="Sankaranarayanan S.R."/>
            <person name="Siddharthan R."/>
            <person name="Sanyal K."/>
            <person name="Lundeberg J."/>
            <person name="Nystedt B."/>
            <person name="Boekhout T."/>
            <person name="Dawson T.L. Jr."/>
            <person name="Heitman J."/>
            <person name="Scheynius A."/>
            <person name="Lehtioe J."/>
        </authorList>
    </citation>
    <scope>NUCLEOTIDE SEQUENCE [LARGE SCALE GENOMIC DNA]</scope>
    <source>
        <strain evidence="12">ATCC 42132</strain>
    </source>
</reference>
<evidence type="ECO:0000256" key="8">
    <source>
        <dbReference type="ARBA" id="ARBA00022801"/>
    </source>
</evidence>
<feature type="region of interest" description="Disordered" evidence="10">
    <location>
        <begin position="324"/>
        <end position="373"/>
    </location>
</feature>
<dbReference type="VEuPathDB" id="FungiDB:MSYG_3227"/>
<dbReference type="PROSITE" id="PS50030">
    <property type="entry name" value="UBA"/>
    <property type="match status" value="1"/>
</dbReference>
<gene>
    <name evidence="11" type="ORF">MSYG_3227</name>
</gene>
<dbReference type="Gene3D" id="2.40.70.10">
    <property type="entry name" value="Acid Proteases"/>
    <property type="match status" value="1"/>
</dbReference>
<keyword evidence="5" id="KW-0813">Transport</keyword>
<organism evidence="11 12">
    <name type="scientific">Malassezia sympodialis (strain ATCC 42132)</name>
    <name type="common">Atopic eczema-associated yeast</name>
    <dbReference type="NCBI Taxonomy" id="1230383"/>
    <lineage>
        <taxon>Eukaryota</taxon>
        <taxon>Fungi</taxon>
        <taxon>Dikarya</taxon>
        <taxon>Basidiomycota</taxon>
        <taxon>Ustilaginomycotina</taxon>
        <taxon>Malasseziomycetes</taxon>
        <taxon>Malasseziales</taxon>
        <taxon>Malasseziaceae</taxon>
        <taxon>Malassezia</taxon>
    </lineage>
</organism>
<dbReference type="GO" id="GO:0015031">
    <property type="term" value="P:protein transport"/>
    <property type="evidence" value="ECO:0007669"/>
    <property type="project" value="UniProtKB-KW"/>
</dbReference>
<keyword evidence="6" id="KW-0645">Protease</keyword>
<evidence type="ECO:0000256" key="7">
    <source>
        <dbReference type="ARBA" id="ARBA00022750"/>
    </source>
</evidence>
<evidence type="ECO:0000313" key="11">
    <source>
        <dbReference type="EMBL" id="SHO78879.1"/>
    </source>
</evidence>
<dbReference type="SUPFAM" id="SSF54236">
    <property type="entry name" value="Ubiquitin-like"/>
    <property type="match status" value="1"/>
</dbReference>
<dbReference type="SMART" id="SM00213">
    <property type="entry name" value="UBQ"/>
    <property type="match status" value="1"/>
</dbReference>
<dbReference type="Pfam" id="PF24669">
    <property type="entry name" value="Ddi2_HDD"/>
    <property type="match status" value="1"/>
</dbReference>
<evidence type="ECO:0000256" key="3">
    <source>
        <dbReference type="ARBA" id="ARBA00011128"/>
    </source>
</evidence>
<keyword evidence="7" id="KW-0064">Aspartyl protease</keyword>
<keyword evidence="8" id="KW-0378">Hydrolase</keyword>
<dbReference type="InterPro" id="IPR033882">
    <property type="entry name" value="DDI1_N"/>
</dbReference>
<name>M5EBI6_MALS4</name>